<evidence type="ECO:0000313" key="1">
    <source>
        <dbReference type="EMBL" id="OKP11607.1"/>
    </source>
</evidence>
<accession>A0A1Q5UGJ1</accession>
<dbReference type="InterPro" id="IPR029063">
    <property type="entry name" value="SAM-dependent_MTases_sf"/>
</dbReference>
<dbReference type="EMBL" id="MNBE01000276">
    <property type="protein sequence ID" value="OKP11607.1"/>
    <property type="molecule type" value="Genomic_DNA"/>
</dbReference>
<keyword evidence="2" id="KW-1185">Reference proteome</keyword>
<dbReference type="Proteomes" id="UP000186955">
    <property type="component" value="Unassembled WGS sequence"/>
</dbReference>
<proteinExistence type="predicted"/>
<dbReference type="Gene3D" id="3.40.50.150">
    <property type="entry name" value="Vaccinia Virus protein VP39"/>
    <property type="match status" value="1"/>
</dbReference>
<gene>
    <name evidence="1" type="ORF">PENSUB_2909</name>
</gene>
<organism evidence="1 2">
    <name type="scientific">Penicillium subrubescens</name>
    <dbReference type="NCBI Taxonomy" id="1316194"/>
    <lineage>
        <taxon>Eukaryota</taxon>
        <taxon>Fungi</taxon>
        <taxon>Dikarya</taxon>
        <taxon>Ascomycota</taxon>
        <taxon>Pezizomycotina</taxon>
        <taxon>Eurotiomycetes</taxon>
        <taxon>Eurotiomycetidae</taxon>
        <taxon>Eurotiales</taxon>
        <taxon>Aspergillaceae</taxon>
        <taxon>Penicillium</taxon>
    </lineage>
</organism>
<protein>
    <recommendedName>
        <fullName evidence="3">Methyltransferase type 11 domain-containing protein</fullName>
    </recommendedName>
</protein>
<dbReference type="AlphaFoldDB" id="A0A1Q5UGJ1"/>
<evidence type="ECO:0000313" key="2">
    <source>
        <dbReference type="Proteomes" id="UP000186955"/>
    </source>
</evidence>
<dbReference type="SUPFAM" id="SSF53335">
    <property type="entry name" value="S-adenosyl-L-methionine-dependent methyltransferases"/>
    <property type="match status" value="1"/>
</dbReference>
<comment type="caution">
    <text evidence="1">The sequence shown here is derived from an EMBL/GenBank/DDBJ whole genome shotgun (WGS) entry which is preliminary data.</text>
</comment>
<name>A0A1Q5UGJ1_9EURO</name>
<dbReference type="OrthoDB" id="5339271at2759"/>
<reference evidence="1 2" key="1">
    <citation type="submission" date="2016-10" db="EMBL/GenBank/DDBJ databases">
        <title>Genome sequence of the ascomycete fungus Penicillium subrubescens.</title>
        <authorList>
            <person name="De Vries R.P."/>
            <person name="Peng M."/>
            <person name="Dilokpimol A."/>
            <person name="Hilden K."/>
            <person name="Makela M.R."/>
            <person name="Grigoriev I."/>
            <person name="Riley R."/>
            <person name="Granchi Z."/>
        </authorList>
    </citation>
    <scope>NUCLEOTIDE SEQUENCE [LARGE SCALE GENOMIC DNA]</scope>
    <source>
        <strain evidence="1 2">CBS 132785</strain>
    </source>
</reference>
<sequence length="206" mass="23197">MNIRWLQGSASELQTIPELATKEVDLIILSAGSFSHLYEPGQPEEFLNQVALVLKPETGRACIPLANSFIPKGGREAQLPDIDAPQQLVSKEFPNVVYQTSIVGGKTVGSTYHERRDMFVTRKLEDGNEPVIERNCVSTPVRLWCVNEFMEMACNAGFNVVQHLQGQEETYFTTSWQGLNMDGSLWDGSLCMIMRRLFNILSKKIR</sequence>
<evidence type="ECO:0008006" key="3">
    <source>
        <dbReference type="Google" id="ProtNLM"/>
    </source>
</evidence>